<comment type="caution">
    <text evidence="1">The sequence shown here is derived from an EMBL/GenBank/DDBJ whole genome shotgun (WGS) entry which is preliminary data.</text>
</comment>
<dbReference type="STRING" id="1824.SAMN05444423_101985"/>
<proteinExistence type="predicted"/>
<protein>
    <recommendedName>
        <fullName evidence="3">PE domain-containing protein</fullName>
    </recommendedName>
</protein>
<organism evidence="1 2">
    <name type="scientific">Nocardia asteroides NBRC 15531</name>
    <dbReference type="NCBI Taxonomy" id="1110697"/>
    <lineage>
        <taxon>Bacteria</taxon>
        <taxon>Bacillati</taxon>
        <taxon>Actinomycetota</taxon>
        <taxon>Actinomycetes</taxon>
        <taxon>Mycobacteriales</taxon>
        <taxon>Nocardiaceae</taxon>
        <taxon>Nocardia</taxon>
    </lineage>
</organism>
<evidence type="ECO:0000313" key="1">
    <source>
        <dbReference type="EMBL" id="GAD83685.1"/>
    </source>
</evidence>
<sequence length="105" mass="11071">MLKADIDQIRALSVKLTNAGESIDALDVRSGASSLDASLPDGTNDATFLIPEAAAQAALAVEGAFLRAAERYKQVATLCTTCADNLQMTDEEFGKKLSELDIHSA</sequence>
<name>U5E8L3_NOCAS</name>
<evidence type="ECO:0008006" key="3">
    <source>
        <dbReference type="Google" id="ProtNLM"/>
    </source>
</evidence>
<gene>
    <name evidence="1" type="ORF">NCAST_20_02540</name>
</gene>
<reference evidence="1 2" key="1">
    <citation type="journal article" date="2014" name="BMC Genomics">
        <title>Genome based analysis of type-I polyketide synthase and nonribosomal peptide synthetase gene clusters in seven strains of five representative Nocardia species.</title>
        <authorList>
            <person name="Komaki H."/>
            <person name="Ichikawa N."/>
            <person name="Hosoyama A."/>
            <person name="Takahashi-Nakaguchi A."/>
            <person name="Matsuzawa T."/>
            <person name="Suzuki K."/>
            <person name="Fujita N."/>
            <person name="Gonoi T."/>
        </authorList>
    </citation>
    <scope>NUCLEOTIDE SEQUENCE [LARGE SCALE GENOMIC DNA]</scope>
    <source>
        <strain evidence="1 2">NBRC 15531</strain>
    </source>
</reference>
<accession>U5E8L3</accession>
<dbReference type="OrthoDB" id="4567943at2"/>
<keyword evidence="2" id="KW-1185">Reference proteome</keyword>
<dbReference type="GeneID" id="91513748"/>
<dbReference type="Proteomes" id="UP000017048">
    <property type="component" value="Unassembled WGS sequence"/>
</dbReference>
<dbReference type="RefSeq" id="WP_019049480.1">
    <property type="nucleotide sequence ID" value="NZ_BAFO02000020.1"/>
</dbReference>
<evidence type="ECO:0000313" key="2">
    <source>
        <dbReference type="Proteomes" id="UP000017048"/>
    </source>
</evidence>
<dbReference type="AlphaFoldDB" id="U5E8L3"/>
<dbReference type="EMBL" id="BAFO02000020">
    <property type="protein sequence ID" value="GAD83685.1"/>
    <property type="molecule type" value="Genomic_DNA"/>
</dbReference>